<keyword evidence="2" id="KW-0732">Signal</keyword>
<evidence type="ECO:0000313" key="4">
    <source>
        <dbReference type="Proteomes" id="UP000024837"/>
    </source>
</evidence>
<proteinExistence type="predicted"/>
<organism evidence="3 4">
    <name type="scientific">Drechslerella stenobrocha 248</name>
    <dbReference type="NCBI Taxonomy" id="1043628"/>
    <lineage>
        <taxon>Eukaryota</taxon>
        <taxon>Fungi</taxon>
        <taxon>Dikarya</taxon>
        <taxon>Ascomycota</taxon>
        <taxon>Pezizomycotina</taxon>
        <taxon>Orbiliomycetes</taxon>
        <taxon>Orbiliales</taxon>
        <taxon>Orbiliaceae</taxon>
        <taxon>Drechslerella</taxon>
    </lineage>
</organism>
<dbReference type="OrthoDB" id="5387081at2759"/>
<feature type="signal peptide" evidence="2">
    <location>
        <begin position="1"/>
        <end position="20"/>
    </location>
</feature>
<sequence>MNLLCQLVVLLAWATANALAQNGVRIDIQWGTGNPMKQNLRSFQPESEFYDKLKRNPPFQETFYLETDRTHNRMKQACQQIRQPWTLEKDRETRDYLRQRGYVKAVRITQTPQPYPVTRSRPPFVHPYPRPVRGIAFYGNDNCRDEPALIIWPKLSEDMDYPTERRFEILKSENLVDRYFYKWGQPFEFSDFDVKKDPNSNHYNLARPKFWEALDPNKPEEIEKFLVTYQRSEYLSRDMLGSPMGTPYHQAFGSFREIFPTPADSVWRQIVSPEASDYSYWDIPMINVQLDHRNEAGDVIEDSFNSFVPYALIDSSRATVFEVIEKEYARFFKLMIDELGPPGKSPLKRLRWRKEGQRAALRTLAPYLDPVTFIPLQLAALQMQPKARKGVLADPDLLKLESWQLYTTSPVLANPKEWTLPPSFLQVPVWTNQGGPRVQNQQGQLVQLPGYEMVDNPNKIIYSSVQITYLADGTFTVQTVPVVSNPRLALQREAIVLLEQLPISRWLEGEPLDIQMLLGNSYLDPAPVIPVDQTDQIIPVDQAGQINPIIPVDQNQVNPVIPVNQNNQPSGEDLSVIEPQGEVVSTVLREGSPSAGLVQSDSSGTEADSVIEELLQAMNGIDSDAVTMGSISSLADSIAQGGGTRADMLDSPLMDTRQRANARSGAHNRPTLMDIVQPGMSAAQANALLQSRRLPSAREEAALRESVANFRPPQPQNLRENLLRASRHPQANGDIIVPVGDGGDSLLMSLVIKNTQPQALIRAGAPSDPLAPSRSSGTGKKGPCIHSQGPIGPNSCFGMVCCQK</sequence>
<evidence type="ECO:0000256" key="2">
    <source>
        <dbReference type="SAM" id="SignalP"/>
    </source>
</evidence>
<reference evidence="3 4" key="1">
    <citation type="submission" date="2013-05" db="EMBL/GenBank/DDBJ databases">
        <title>Drechslerella stenobrocha genome reveals carnivorous origination and mechanical trapping mechanism of predatory fungi.</title>
        <authorList>
            <person name="Liu X."/>
            <person name="Zhang W."/>
            <person name="Liu K."/>
        </authorList>
    </citation>
    <scope>NUCLEOTIDE SEQUENCE [LARGE SCALE GENOMIC DNA]</scope>
    <source>
        <strain evidence="3 4">248</strain>
    </source>
</reference>
<evidence type="ECO:0008006" key="5">
    <source>
        <dbReference type="Google" id="ProtNLM"/>
    </source>
</evidence>
<evidence type="ECO:0000313" key="3">
    <source>
        <dbReference type="EMBL" id="EWC44689.1"/>
    </source>
</evidence>
<dbReference type="Proteomes" id="UP000024837">
    <property type="component" value="Unassembled WGS sequence"/>
</dbReference>
<gene>
    <name evidence="3" type="ORF">DRE_06585</name>
</gene>
<dbReference type="EMBL" id="KI966436">
    <property type="protein sequence ID" value="EWC44689.1"/>
    <property type="molecule type" value="Genomic_DNA"/>
</dbReference>
<dbReference type="AlphaFoldDB" id="W7HNG1"/>
<feature type="chain" id="PRO_5004893430" description="Sulfatase-modifying factor enzyme domain-containing protein" evidence="2">
    <location>
        <begin position="21"/>
        <end position="804"/>
    </location>
</feature>
<dbReference type="HOGENOM" id="CLU_333700_0_0_1"/>
<keyword evidence="4" id="KW-1185">Reference proteome</keyword>
<feature type="region of interest" description="Disordered" evidence="1">
    <location>
        <begin position="763"/>
        <end position="788"/>
    </location>
</feature>
<evidence type="ECO:0000256" key="1">
    <source>
        <dbReference type="SAM" id="MobiDB-lite"/>
    </source>
</evidence>
<accession>W7HNG1</accession>
<protein>
    <recommendedName>
        <fullName evidence="5">Sulfatase-modifying factor enzyme domain-containing protein</fullName>
    </recommendedName>
</protein>
<name>W7HNG1_9PEZI</name>